<comment type="caution">
    <text evidence="1">The sequence shown here is derived from an EMBL/GenBank/DDBJ whole genome shotgun (WGS) entry which is preliminary data.</text>
</comment>
<dbReference type="AlphaFoldDB" id="A0A0F8ZJX8"/>
<dbReference type="EMBL" id="LAZR01047488">
    <property type="protein sequence ID" value="KKK94107.1"/>
    <property type="molecule type" value="Genomic_DNA"/>
</dbReference>
<accession>A0A0F8ZJX8</accession>
<organism evidence="1">
    <name type="scientific">marine sediment metagenome</name>
    <dbReference type="NCBI Taxonomy" id="412755"/>
    <lineage>
        <taxon>unclassified sequences</taxon>
        <taxon>metagenomes</taxon>
        <taxon>ecological metagenomes</taxon>
    </lineage>
</organism>
<gene>
    <name evidence="1" type="ORF">LCGC14_2686160</name>
</gene>
<reference evidence="1" key="1">
    <citation type="journal article" date="2015" name="Nature">
        <title>Complex archaea that bridge the gap between prokaryotes and eukaryotes.</title>
        <authorList>
            <person name="Spang A."/>
            <person name="Saw J.H."/>
            <person name="Jorgensen S.L."/>
            <person name="Zaremba-Niedzwiedzka K."/>
            <person name="Martijn J."/>
            <person name="Lind A.E."/>
            <person name="van Eijk R."/>
            <person name="Schleper C."/>
            <person name="Guy L."/>
            <person name="Ettema T.J."/>
        </authorList>
    </citation>
    <scope>NUCLEOTIDE SEQUENCE</scope>
</reference>
<sequence length="95" mass="10697">MRKIKVGDVVEVLWVDTIMCSHEWGCNCLDASKGQARTVGYVQKVDKEGIELAPSEIVNRGAAHGPEAGNPWRIPRGCIKKWRVRKSLQWPKSQL</sequence>
<name>A0A0F8ZJX8_9ZZZZ</name>
<evidence type="ECO:0000313" key="1">
    <source>
        <dbReference type="EMBL" id="KKK94107.1"/>
    </source>
</evidence>
<proteinExistence type="predicted"/>
<protein>
    <submittedName>
        <fullName evidence="1">Uncharacterized protein</fullName>
    </submittedName>
</protein>